<evidence type="ECO:0000256" key="1">
    <source>
        <dbReference type="SAM" id="MobiDB-lite"/>
    </source>
</evidence>
<dbReference type="EMBL" id="AM448886">
    <property type="protein sequence ID" value="CAN63211.1"/>
    <property type="molecule type" value="Genomic_DNA"/>
</dbReference>
<accession>A5B713</accession>
<proteinExistence type="predicted"/>
<protein>
    <submittedName>
        <fullName evidence="2">Uncharacterized protein</fullName>
    </submittedName>
</protein>
<dbReference type="AlphaFoldDB" id="A5B713"/>
<feature type="region of interest" description="Disordered" evidence="1">
    <location>
        <begin position="94"/>
        <end position="122"/>
    </location>
</feature>
<evidence type="ECO:0000313" key="2">
    <source>
        <dbReference type="EMBL" id="CAN63211.1"/>
    </source>
</evidence>
<organism evidence="2">
    <name type="scientific">Vitis vinifera</name>
    <name type="common">Grape</name>
    <dbReference type="NCBI Taxonomy" id="29760"/>
    <lineage>
        <taxon>Eukaryota</taxon>
        <taxon>Viridiplantae</taxon>
        <taxon>Streptophyta</taxon>
        <taxon>Embryophyta</taxon>
        <taxon>Tracheophyta</taxon>
        <taxon>Spermatophyta</taxon>
        <taxon>Magnoliopsida</taxon>
        <taxon>eudicotyledons</taxon>
        <taxon>Gunneridae</taxon>
        <taxon>Pentapetalae</taxon>
        <taxon>rosids</taxon>
        <taxon>Vitales</taxon>
        <taxon>Vitaceae</taxon>
        <taxon>Viteae</taxon>
        <taxon>Vitis</taxon>
    </lineage>
</organism>
<feature type="compositionally biased region" description="Polar residues" evidence="1">
    <location>
        <begin position="94"/>
        <end position="104"/>
    </location>
</feature>
<gene>
    <name evidence="2" type="ORF">VITISV_002843</name>
</gene>
<name>A5B713_VITVI</name>
<reference evidence="2" key="1">
    <citation type="journal article" date="2007" name="PLoS ONE">
        <title>The first genome sequence of an elite grapevine cultivar (Pinot noir Vitis vinifera L.): coping with a highly heterozygous genome.</title>
        <authorList>
            <person name="Velasco R."/>
            <person name="Zharkikh A."/>
            <person name="Troggio M."/>
            <person name="Cartwright D.A."/>
            <person name="Cestaro A."/>
            <person name="Pruss D."/>
            <person name="Pindo M."/>
            <person name="FitzGerald L.M."/>
            <person name="Vezzulli S."/>
            <person name="Reid J."/>
            <person name="Malacarne G."/>
            <person name="Iliev D."/>
            <person name="Coppola G."/>
            <person name="Wardell B."/>
            <person name="Micheletti D."/>
            <person name="Macalma T."/>
            <person name="Facci M."/>
            <person name="Mitchell J.T."/>
            <person name="Perazzolli M."/>
            <person name="Eldredge G."/>
            <person name="Gatto P."/>
            <person name="Oyzerski R."/>
            <person name="Moretto M."/>
            <person name="Gutin N."/>
            <person name="Stefanini M."/>
            <person name="Chen Y."/>
            <person name="Segala C."/>
            <person name="Davenport C."/>
            <person name="Dematte L."/>
            <person name="Mraz A."/>
            <person name="Battilana J."/>
            <person name="Stormo K."/>
            <person name="Costa F."/>
            <person name="Tao Q."/>
            <person name="Si-Ammour A."/>
            <person name="Harkins T."/>
            <person name="Lackey A."/>
            <person name="Perbost C."/>
            <person name="Taillon B."/>
            <person name="Stella A."/>
            <person name="Solovyev V."/>
            <person name="Fawcett J.A."/>
            <person name="Sterck L."/>
            <person name="Vandepoele K."/>
            <person name="Grando S.M."/>
            <person name="Toppo S."/>
            <person name="Moser C."/>
            <person name="Lanchbury J."/>
            <person name="Bogden R."/>
            <person name="Skolnick M."/>
            <person name="Sgaramella V."/>
            <person name="Bhatnagar S.K."/>
            <person name="Fontana P."/>
            <person name="Gutin A."/>
            <person name="Van de Peer Y."/>
            <person name="Salamini F."/>
            <person name="Viola R."/>
        </authorList>
    </citation>
    <scope>NUCLEOTIDE SEQUENCE</scope>
</reference>
<sequence>MDGGRVASTSDRSLYGKMKASRFRRSPMDHLVDELSELEFRAHFYIPNSISIQLIDGQASSIDWLSQNMIYFTKEQFAASSVPRPTARIQTQATVSDKVTTTNDVEQREVSPIVTEEEEEEEAMVINL</sequence>